<dbReference type="Gene3D" id="2.170.130.10">
    <property type="entry name" value="TonB-dependent receptor, plug domain"/>
    <property type="match status" value="1"/>
</dbReference>
<evidence type="ECO:0000256" key="10">
    <source>
        <dbReference type="PROSITE-ProRule" id="PRU01360"/>
    </source>
</evidence>
<keyword evidence="7 10" id="KW-0472">Membrane</keyword>
<protein>
    <recommendedName>
        <fullName evidence="16">TonB-dependent receptor</fullName>
    </recommendedName>
</protein>
<keyword evidence="8" id="KW-0675">Receptor</keyword>
<dbReference type="GO" id="GO:0015344">
    <property type="term" value="F:siderophore uptake transmembrane transporter activity"/>
    <property type="evidence" value="ECO:0007669"/>
    <property type="project" value="TreeGrafter"/>
</dbReference>
<sequence>MREKRIHFLRLLRRPLMGKPFILAAGLLILLPMLASVAESDENSDRALPETYKLGEIVVTSDREGEATGIAIDPTATTVVIDTYESAKTPQTVQDILESMAGVDIQRGDSTLSDGKDVVKIRGMGARRILVRIDGRPIRNAGGFWDKLVDWNSLTLENVERVEVVRGGHSAVYGETIGGTINIVTKKGSFRADNRPEVQATADISEYGTRKYSAGVAGNVNALGYAFGGAYRESDGFLKNSAYELKDVNGRISYTFPFDGRLTFGYKGSFQEKEPYVVNDPDNALVGDLYDSDYPIVEGATSGSSINYPGSDSFEERETEYFDLFFEQPSPIGDWKLHFYKSEEFRDVSHYNYSSSYGLFYDYPWDVNFEDWGWIIHDRFTLLDRHDVTIGMEGREYEIGYNAYALGQEWHVPQTKMITHQAAFIEDIWQVTDKLSLALGLRYDRVDMDVDIDFAGYDDYTKDMDAWSPKSRLNYTFRPGTTGYVNVSKAFRIPTGMEFTWMGAPTGLFIDPETAMEYEGGIIQKLARDITARMGYYYYKIDNYIMFNRDPYPLLYSGRIEDAVFNADYLILQGVEAELRFSLFDRLNGYINYTYQNSELGDTRVPEDQLYDDHYQLPRHKATLGVDYSVLENTILLANVRYVDKRKTSLNQEIDAFTTMDLAVEQRFWNQQAHVKVYVTNLFDAEYEEQYLVPATDRVFGVNLGFKF</sequence>
<dbReference type="Pfam" id="PF07715">
    <property type="entry name" value="Plug"/>
    <property type="match status" value="1"/>
</dbReference>
<evidence type="ECO:0008006" key="16">
    <source>
        <dbReference type="Google" id="ProtNLM"/>
    </source>
</evidence>
<keyword evidence="3 10" id="KW-1134">Transmembrane beta strand</keyword>
<evidence type="ECO:0000259" key="12">
    <source>
        <dbReference type="Pfam" id="PF00593"/>
    </source>
</evidence>
<keyword evidence="4 10" id="KW-0812">Transmembrane</keyword>
<proteinExistence type="inferred from homology"/>
<evidence type="ECO:0000313" key="14">
    <source>
        <dbReference type="EMBL" id="BBO89540.1"/>
    </source>
</evidence>
<evidence type="ECO:0000313" key="15">
    <source>
        <dbReference type="Proteomes" id="UP000422108"/>
    </source>
</evidence>
<keyword evidence="5" id="KW-0732">Signal</keyword>
<accession>A0A5K8AC68</accession>
<evidence type="ECO:0000256" key="4">
    <source>
        <dbReference type="ARBA" id="ARBA00022692"/>
    </source>
</evidence>
<dbReference type="GO" id="GO:0044718">
    <property type="term" value="P:siderophore transmembrane transport"/>
    <property type="evidence" value="ECO:0007669"/>
    <property type="project" value="TreeGrafter"/>
</dbReference>
<dbReference type="InterPro" id="IPR039426">
    <property type="entry name" value="TonB-dep_rcpt-like"/>
</dbReference>
<dbReference type="GO" id="GO:0009279">
    <property type="term" value="C:cell outer membrane"/>
    <property type="evidence" value="ECO:0007669"/>
    <property type="project" value="UniProtKB-SubCell"/>
</dbReference>
<evidence type="ECO:0000256" key="3">
    <source>
        <dbReference type="ARBA" id="ARBA00022452"/>
    </source>
</evidence>
<dbReference type="Gene3D" id="2.40.170.20">
    <property type="entry name" value="TonB-dependent receptor, beta-barrel domain"/>
    <property type="match status" value="1"/>
</dbReference>
<evidence type="ECO:0000256" key="6">
    <source>
        <dbReference type="ARBA" id="ARBA00023077"/>
    </source>
</evidence>
<dbReference type="EMBL" id="AP021879">
    <property type="protein sequence ID" value="BBO89540.1"/>
    <property type="molecule type" value="Genomic_DNA"/>
</dbReference>
<dbReference type="InterPro" id="IPR036942">
    <property type="entry name" value="Beta-barrel_TonB_sf"/>
</dbReference>
<gene>
    <name evidence="14" type="ORF">DSCOOX_27200</name>
</gene>
<organism evidence="14 15">
    <name type="scientific">Desulfosarcina ovata subsp. ovata</name>
    <dbReference type="NCBI Taxonomy" id="2752305"/>
    <lineage>
        <taxon>Bacteria</taxon>
        <taxon>Pseudomonadati</taxon>
        <taxon>Thermodesulfobacteriota</taxon>
        <taxon>Desulfobacteria</taxon>
        <taxon>Desulfobacterales</taxon>
        <taxon>Desulfosarcinaceae</taxon>
        <taxon>Desulfosarcina</taxon>
    </lineage>
</organism>
<evidence type="ECO:0000256" key="9">
    <source>
        <dbReference type="ARBA" id="ARBA00023237"/>
    </source>
</evidence>
<dbReference type="Proteomes" id="UP000422108">
    <property type="component" value="Chromosome"/>
</dbReference>
<evidence type="ECO:0000256" key="5">
    <source>
        <dbReference type="ARBA" id="ARBA00022729"/>
    </source>
</evidence>
<evidence type="ECO:0000256" key="2">
    <source>
        <dbReference type="ARBA" id="ARBA00022448"/>
    </source>
</evidence>
<keyword evidence="15" id="KW-1185">Reference proteome</keyword>
<comment type="similarity">
    <text evidence="10 11">Belongs to the TonB-dependent receptor family.</text>
</comment>
<dbReference type="PROSITE" id="PS52016">
    <property type="entry name" value="TONB_DEPENDENT_REC_3"/>
    <property type="match status" value="1"/>
</dbReference>
<reference evidence="14 15" key="1">
    <citation type="submission" date="2019-11" db="EMBL/GenBank/DDBJ databases">
        <title>Comparative genomics of hydrocarbon-degrading Desulfosarcina strains.</title>
        <authorList>
            <person name="Watanabe M."/>
            <person name="Kojima H."/>
            <person name="Fukui M."/>
        </authorList>
    </citation>
    <scope>NUCLEOTIDE SEQUENCE [LARGE SCALE GENOMIC DNA]</scope>
    <source>
        <strain evidence="15">oXyS1</strain>
    </source>
</reference>
<evidence type="ECO:0000256" key="7">
    <source>
        <dbReference type="ARBA" id="ARBA00023136"/>
    </source>
</evidence>
<evidence type="ECO:0000256" key="8">
    <source>
        <dbReference type="ARBA" id="ARBA00023170"/>
    </source>
</evidence>
<name>A0A5K8AC68_9BACT</name>
<keyword evidence="9 10" id="KW-0998">Cell outer membrane</keyword>
<feature type="domain" description="TonB-dependent receptor plug" evidence="13">
    <location>
        <begin position="79"/>
        <end position="180"/>
    </location>
</feature>
<dbReference type="CDD" id="cd01347">
    <property type="entry name" value="ligand_gated_channel"/>
    <property type="match status" value="1"/>
</dbReference>
<evidence type="ECO:0000256" key="11">
    <source>
        <dbReference type="RuleBase" id="RU003357"/>
    </source>
</evidence>
<dbReference type="SUPFAM" id="SSF56935">
    <property type="entry name" value="Porins"/>
    <property type="match status" value="1"/>
</dbReference>
<keyword evidence="2 10" id="KW-0813">Transport</keyword>
<keyword evidence="6 11" id="KW-0798">TonB box</keyword>
<evidence type="ECO:0000256" key="1">
    <source>
        <dbReference type="ARBA" id="ARBA00004571"/>
    </source>
</evidence>
<dbReference type="Pfam" id="PF00593">
    <property type="entry name" value="TonB_dep_Rec_b-barrel"/>
    <property type="match status" value="1"/>
</dbReference>
<dbReference type="PANTHER" id="PTHR30069">
    <property type="entry name" value="TONB-DEPENDENT OUTER MEMBRANE RECEPTOR"/>
    <property type="match status" value="1"/>
</dbReference>
<feature type="domain" description="TonB-dependent receptor-like beta-barrel" evidence="12">
    <location>
        <begin position="281"/>
        <end position="682"/>
    </location>
</feature>
<dbReference type="AlphaFoldDB" id="A0A5K8AC68"/>
<dbReference type="InterPro" id="IPR037066">
    <property type="entry name" value="Plug_dom_sf"/>
</dbReference>
<dbReference type="PANTHER" id="PTHR30069:SF29">
    <property type="entry name" value="HEMOGLOBIN AND HEMOGLOBIN-HAPTOGLOBIN-BINDING PROTEIN 1-RELATED"/>
    <property type="match status" value="1"/>
</dbReference>
<dbReference type="InterPro" id="IPR012910">
    <property type="entry name" value="Plug_dom"/>
</dbReference>
<dbReference type="InterPro" id="IPR000531">
    <property type="entry name" value="Beta-barrel_TonB"/>
</dbReference>
<comment type="subcellular location">
    <subcellularLocation>
        <location evidence="1 10">Cell outer membrane</location>
        <topology evidence="1 10">Multi-pass membrane protein</topology>
    </subcellularLocation>
</comment>
<evidence type="ECO:0000259" key="13">
    <source>
        <dbReference type="Pfam" id="PF07715"/>
    </source>
</evidence>